<feature type="transmembrane region" description="Helical" evidence="7">
    <location>
        <begin position="328"/>
        <end position="349"/>
    </location>
</feature>
<keyword evidence="4 7" id="KW-0812">Transmembrane</keyword>
<dbReference type="Gene3D" id="1.20.1250.20">
    <property type="entry name" value="MFS general substrate transporter like domains"/>
    <property type="match status" value="1"/>
</dbReference>
<keyword evidence="5 7" id="KW-1133">Transmembrane helix</keyword>
<feature type="domain" description="Major facilitator superfamily (MFS) profile" evidence="8">
    <location>
        <begin position="106"/>
        <end position="507"/>
    </location>
</feature>
<dbReference type="PROSITE" id="PS50850">
    <property type="entry name" value="MFS"/>
    <property type="match status" value="1"/>
</dbReference>
<dbReference type="Pfam" id="PF07690">
    <property type="entry name" value="MFS_1"/>
    <property type="match status" value="1"/>
</dbReference>
<feature type="transmembrane region" description="Helical" evidence="7">
    <location>
        <begin position="104"/>
        <end position="123"/>
    </location>
</feature>
<feature type="transmembrane region" description="Helical" evidence="7">
    <location>
        <begin position="196"/>
        <end position="217"/>
    </location>
</feature>
<dbReference type="InterPro" id="IPR011701">
    <property type="entry name" value="MFS"/>
</dbReference>
<sequence length="518" mass="54602">MANGSSSRGNSVVGERWPLFWAGCAAISVGVALHLPMLAMAHRMGNHLSGMPMDGWMYLGMALIGIGVPAAIFGALPKKRPDHRAGVGIAYEAPDDTPLTRSHAAVLLVLTLGLIIDTMKPATLGFVLPGMRGEYGLAKSTVALLPFVALTGTTVGSFLWGWLADIYGRRVSILLSTILFVSTSICGAMPSYSWNLVMCFLMGCSAGGMLPVVYTLLAEIMPPRHRSWVLVLVGGTGLVGGYLAASGAAHLFEPLFGWRSLWLQGFPTGLLLLAMARWIPESPRFLLERGMDTELADMARKFGIVRRAPQAPPADADSVAAHQRELTIALVITALSWSFVNFGLLLWLPSDLQDRGFSAEIASGIIASSALVALPTIMIAAFLYSRWSSKRTLIGTVLLTLAGLTGALLPAPTLAWPPLLIAVIALLVVGTNGLIAVLLPYAAENYALRVRGRATGLIAGSSKFGGVAVQLGAFAGLIPTMGGAAIALIVPMTLSAVLIGRAGRETRGRSLRELEATA</sequence>
<proteinExistence type="inferred from homology"/>
<feature type="transmembrane region" description="Helical" evidence="7">
    <location>
        <begin position="392"/>
        <end position="413"/>
    </location>
</feature>
<feature type="transmembrane region" description="Helical" evidence="7">
    <location>
        <begin position="55"/>
        <end position="76"/>
    </location>
</feature>
<evidence type="ECO:0000256" key="1">
    <source>
        <dbReference type="ARBA" id="ARBA00004141"/>
    </source>
</evidence>
<feature type="transmembrane region" description="Helical" evidence="7">
    <location>
        <begin position="361"/>
        <end position="385"/>
    </location>
</feature>
<evidence type="ECO:0000256" key="4">
    <source>
        <dbReference type="ARBA" id="ARBA00022692"/>
    </source>
</evidence>
<evidence type="ECO:0000259" key="8">
    <source>
        <dbReference type="PROSITE" id="PS50850"/>
    </source>
</evidence>
<organism evidence="9 10">
    <name type="scientific">Sphingomonas aurantiaca</name>
    <dbReference type="NCBI Taxonomy" id="185949"/>
    <lineage>
        <taxon>Bacteria</taxon>
        <taxon>Pseudomonadati</taxon>
        <taxon>Pseudomonadota</taxon>
        <taxon>Alphaproteobacteria</taxon>
        <taxon>Sphingomonadales</taxon>
        <taxon>Sphingomonadaceae</taxon>
        <taxon>Sphingomonas</taxon>
    </lineage>
</organism>
<reference evidence="9 10" key="1">
    <citation type="submission" date="2018-04" db="EMBL/GenBank/DDBJ databases">
        <title>Genomic Encyclopedia of Type Strains, Phase III (KMG-III): the genomes of soil and plant-associated and newly described type strains.</title>
        <authorList>
            <person name="Whitman W."/>
        </authorList>
    </citation>
    <scope>NUCLEOTIDE SEQUENCE [LARGE SCALE GENOMIC DNA]</scope>
    <source>
        <strain evidence="9 10">MA101b</strain>
    </source>
</reference>
<dbReference type="PANTHER" id="PTHR23511">
    <property type="entry name" value="SYNAPTIC VESICLE GLYCOPROTEIN 2"/>
    <property type="match status" value="1"/>
</dbReference>
<dbReference type="EMBL" id="QAOG01000007">
    <property type="protein sequence ID" value="PTQ58680.1"/>
    <property type="molecule type" value="Genomic_DNA"/>
</dbReference>
<dbReference type="InterPro" id="IPR020846">
    <property type="entry name" value="MFS_dom"/>
</dbReference>
<feature type="transmembrane region" description="Helical" evidence="7">
    <location>
        <begin position="17"/>
        <end position="35"/>
    </location>
</feature>
<evidence type="ECO:0000256" key="5">
    <source>
        <dbReference type="ARBA" id="ARBA00022989"/>
    </source>
</evidence>
<feature type="transmembrane region" description="Helical" evidence="7">
    <location>
        <begin position="171"/>
        <end position="190"/>
    </location>
</feature>
<name>A0A2T5GH76_9SPHN</name>
<feature type="transmembrane region" description="Helical" evidence="7">
    <location>
        <begin position="454"/>
        <end position="478"/>
    </location>
</feature>
<dbReference type="RefSeq" id="WP_056418731.1">
    <property type="nucleotide sequence ID" value="NZ_JAPZPS010000009.1"/>
</dbReference>
<feature type="transmembrane region" description="Helical" evidence="7">
    <location>
        <begin position="229"/>
        <end position="249"/>
    </location>
</feature>
<keyword evidence="10" id="KW-1185">Reference proteome</keyword>
<accession>A0A2T5GH76</accession>
<evidence type="ECO:0000256" key="6">
    <source>
        <dbReference type="ARBA" id="ARBA00023136"/>
    </source>
</evidence>
<comment type="caution">
    <text evidence="9">The sequence shown here is derived from an EMBL/GenBank/DDBJ whole genome shotgun (WGS) entry which is preliminary data.</text>
</comment>
<evidence type="ECO:0000256" key="2">
    <source>
        <dbReference type="ARBA" id="ARBA00010992"/>
    </source>
</evidence>
<comment type="subcellular location">
    <subcellularLocation>
        <location evidence="1">Membrane</location>
        <topology evidence="1">Multi-pass membrane protein</topology>
    </subcellularLocation>
</comment>
<evidence type="ECO:0000256" key="3">
    <source>
        <dbReference type="ARBA" id="ARBA00022448"/>
    </source>
</evidence>
<dbReference type="InterPro" id="IPR036259">
    <property type="entry name" value="MFS_trans_sf"/>
</dbReference>
<dbReference type="GO" id="GO:0016020">
    <property type="term" value="C:membrane"/>
    <property type="evidence" value="ECO:0007669"/>
    <property type="project" value="UniProtKB-SubCell"/>
</dbReference>
<feature type="transmembrane region" description="Helical" evidence="7">
    <location>
        <begin position="143"/>
        <end position="164"/>
    </location>
</feature>
<keyword evidence="6 7" id="KW-0472">Membrane</keyword>
<feature type="transmembrane region" description="Helical" evidence="7">
    <location>
        <begin position="261"/>
        <end position="279"/>
    </location>
</feature>
<dbReference type="AlphaFoldDB" id="A0A2T5GH76"/>
<feature type="transmembrane region" description="Helical" evidence="7">
    <location>
        <begin position="419"/>
        <end position="442"/>
    </location>
</feature>
<dbReference type="GO" id="GO:0022857">
    <property type="term" value="F:transmembrane transporter activity"/>
    <property type="evidence" value="ECO:0007669"/>
    <property type="project" value="InterPro"/>
</dbReference>
<dbReference type="PANTHER" id="PTHR23511:SF34">
    <property type="entry name" value="SYNAPTIC VESICLE GLYCOPROTEIN 2"/>
    <property type="match status" value="1"/>
</dbReference>
<dbReference type="SUPFAM" id="SSF103473">
    <property type="entry name" value="MFS general substrate transporter"/>
    <property type="match status" value="1"/>
</dbReference>
<dbReference type="CDD" id="cd17316">
    <property type="entry name" value="MFS_SV2_like"/>
    <property type="match status" value="1"/>
</dbReference>
<feature type="transmembrane region" description="Helical" evidence="7">
    <location>
        <begin position="484"/>
        <end position="503"/>
    </location>
</feature>
<comment type="similarity">
    <text evidence="2">Belongs to the major facilitator superfamily. Sugar transporter (TC 2.A.1.1) family.</text>
</comment>
<gene>
    <name evidence="9" type="ORF">C8J26_3549</name>
</gene>
<evidence type="ECO:0000313" key="10">
    <source>
        <dbReference type="Proteomes" id="UP000244189"/>
    </source>
</evidence>
<evidence type="ECO:0000313" key="9">
    <source>
        <dbReference type="EMBL" id="PTQ58680.1"/>
    </source>
</evidence>
<keyword evidence="3" id="KW-0813">Transport</keyword>
<evidence type="ECO:0000256" key="7">
    <source>
        <dbReference type="SAM" id="Phobius"/>
    </source>
</evidence>
<dbReference type="Proteomes" id="UP000244189">
    <property type="component" value="Unassembled WGS sequence"/>
</dbReference>
<protein>
    <submittedName>
        <fullName evidence="9">Putative MFS transporter</fullName>
    </submittedName>
</protein>